<accession>A0A150MMW4</accession>
<protein>
    <submittedName>
        <fullName evidence="2">Uncharacterized protein</fullName>
    </submittedName>
</protein>
<dbReference type="EMBL" id="LQYV01000077">
    <property type="protein sequence ID" value="KYD25813.1"/>
    <property type="molecule type" value="Genomic_DNA"/>
</dbReference>
<name>A0A150MMW4_GEOSE</name>
<organism evidence="2 3">
    <name type="scientific">Geobacillus stearothermophilus</name>
    <name type="common">Bacillus stearothermophilus</name>
    <dbReference type="NCBI Taxonomy" id="1422"/>
    <lineage>
        <taxon>Bacteria</taxon>
        <taxon>Bacillati</taxon>
        <taxon>Bacillota</taxon>
        <taxon>Bacilli</taxon>
        <taxon>Bacillales</taxon>
        <taxon>Anoxybacillaceae</taxon>
        <taxon>Geobacillus</taxon>
    </lineage>
</organism>
<dbReference type="AlphaFoldDB" id="A0A150MMW4"/>
<dbReference type="Proteomes" id="UP000075424">
    <property type="component" value="Unassembled WGS sequence"/>
</dbReference>
<dbReference type="PATRIC" id="fig|1422.18.peg.148"/>
<proteinExistence type="predicted"/>
<keyword evidence="4" id="KW-1185">Reference proteome</keyword>
<reference evidence="2 3" key="1">
    <citation type="submission" date="2016-01" db="EMBL/GenBank/DDBJ databases">
        <title>Draft Genome Sequences of Seven Thermophilic Sporeformers Isolated from Foods.</title>
        <authorList>
            <person name="Berendsen E.M."/>
            <person name="Wells-Bennik M.H."/>
            <person name="Krawcyk A.O."/>
            <person name="De Jong A."/>
            <person name="Holsappel S."/>
            <person name="Eijlander R.T."/>
            <person name="Kuipers O.P."/>
        </authorList>
    </citation>
    <scope>NUCLEOTIDE SEQUENCE [LARGE SCALE GENOMIC DNA]</scope>
    <source>
        <strain evidence="2 3">B4109</strain>
    </source>
</reference>
<evidence type="ECO:0000313" key="3">
    <source>
        <dbReference type="Proteomes" id="UP000075424"/>
    </source>
</evidence>
<dbReference type="Proteomes" id="UP000773850">
    <property type="component" value="Unassembled WGS sequence"/>
</dbReference>
<evidence type="ECO:0000313" key="1">
    <source>
        <dbReference type="EMBL" id="KAF6509903.1"/>
    </source>
</evidence>
<gene>
    <name evidence="2" type="ORF">B4109_1937</name>
    <name evidence="1" type="ORF">GS8_2060</name>
</gene>
<sequence length="67" mass="7278">MLLGLYFRIRIRIHQAHSAAMSPIAYGFFRLSNPGARAGALRTWLSALCVPIVPASGLALGGTFRYT</sequence>
<reference evidence="1 4" key="2">
    <citation type="submission" date="2016-03" db="EMBL/GenBank/DDBJ databases">
        <title>Spore heat resistance.</title>
        <authorList>
            <person name="Boekhorst J."/>
            <person name="Berendsen E.M."/>
            <person name="Wells-Bennik M.H."/>
            <person name="Kuipers O.P."/>
        </authorList>
    </citation>
    <scope>NUCLEOTIDE SEQUENCE [LARGE SCALE GENOMIC DNA]</scope>
    <source>
        <strain evidence="1 4">GS8</strain>
    </source>
</reference>
<comment type="caution">
    <text evidence="2">The sequence shown here is derived from an EMBL/GenBank/DDBJ whole genome shotgun (WGS) entry which is preliminary data.</text>
</comment>
<dbReference type="EMBL" id="LUCS01000028">
    <property type="protein sequence ID" value="KAF6509903.1"/>
    <property type="molecule type" value="Genomic_DNA"/>
</dbReference>
<evidence type="ECO:0000313" key="4">
    <source>
        <dbReference type="Proteomes" id="UP000773850"/>
    </source>
</evidence>
<evidence type="ECO:0000313" key="2">
    <source>
        <dbReference type="EMBL" id="KYD25813.1"/>
    </source>
</evidence>